<organism evidence="5 6">
    <name type="scientific">Deinococcus aquiradiocola</name>
    <dbReference type="NCBI Taxonomy" id="393059"/>
    <lineage>
        <taxon>Bacteria</taxon>
        <taxon>Thermotogati</taxon>
        <taxon>Deinococcota</taxon>
        <taxon>Deinococci</taxon>
        <taxon>Deinococcales</taxon>
        <taxon>Deinococcaceae</taxon>
        <taxon>Deinococcus</taxon>
    </lineage>
</organism>
<reference evidence="5" key="1">
    <citation type="journal article" date="2014" name="Int. J. Syst. Evol. Microbiol.">
        <title>Complete genome sequence of Corynebacterium casei LMG S-19264T (=DSM 44701T), isolated from a smear-ripened cheese.</title>
        <authorList>
            <consortium name="US DOE Joint Genome Institute (JGI-PGF)"/>
            <person name="Walter F."/>
            <person name="Albersmeier A."/>
            <person name="Kalinowski J."/>
            <person name="Ruckert C."/>
        </authorList>
    </citation>
    <scope>NUCLEOTIDE SEQUENCE</scope>
    <source>
        <strain evidence="5">JCM 14371</strain>
    </source>
</reference>
<dbReference type="AlphaFoldDB" id="A0A917PCM3"/>
<dbReference type="InterPro" id="IPR050463">
    <property type="entry name" value="Gfo/Idh/MocA_oxidrdct_glycsds"/>
</dbReference>
<keyword evidence="6" id="KW-1185">Reference proteome</keyword>
<dbReference type="Pfam" id="PF01408">
    <property type="entry name" value="GFO_IDH_MocA"/>
    <property type="match status" value="1"/>
</dbReference>
<feature type="domain" description="Gfo/Idh/MocA-like oxidoreductase N-terminal" evidence="3">
    <location>
        <begin position="3"/>
        <end position="116"/>
    </location>
</feature>
<feature type="region of interest" description="Disordered" evidence="2">
    <location>
        <begin position="337"/>
        <end position="357"/>
    </location>
</feature>
<keyword evidence="1" id="KW-0560">Oxidoreductase</keyword>
<dbReference type="EMBL" id="BMOE01000003">
    <property type="protein sequence ID" value="GGJ70671.1"/>
    <property type="molecule type" value="Genomic_DNA"/>
</dbReference>
<reference evidence="5" key="2">
    <citation type="submission" date="2020-09" db="EMBL/GenBank/DDBJ databases">
        <authorList>
            <person name="Sun Q."/>
            <person name="Ohkuma M."/>
        </authorList>
    </citation>
    <scope>NUCLEOTIDE SEQUENCE</scope>
    <source>
        <strain evidence="5">JCM 14371</strain>
    </source>
</reference>
<evidence type="ECO:0000256" key="1">
    <source>
        <dbReference type="ARBA" id="ARBA00023002"/>
    </source>
</evidence>
<sequence length="364" mass="38553">MTRIGIIGTGDISAAYLRAARDLHLFEVAAITDLDTARAEARGAEFGVPVLGLDALLAREDLVAVVNLTPPAAHAAVTLDILAAGRHAYSEKPLAVTLDDGMRVLQAARTAGRRVGCAPDTFLGAGLQTVRAAIDGGLIGRPVAATAFFMGSGPESWHPNPAFFYQPGAGPLFDMGPYYLTALVNLLGPVTRVSGSAVSAFTERVAGHESRRGERIAVHTPTHVTAQLQLGGVPCTFIASFDVPGSEVPRIEIYGTEATISVPDPNTFGGPVRICRLGTRTWEELPVTRPYAENSRGIGLADLLSAAERGEAHRASGDLAYHVLEVMHRVLESADAGQPLDVHSRPERPAALPEQPEWLQAVTR</sequence>
<dbReference type="SUPFAM" id="SSF55347">
    <property type="entry name" value="Glyceraldehyde-3-phosphate dehydrogenase-like, C-terminal domain"/>
    <property type="match status" value="1"/>
</dbReference>
<dbReference type="InterPro" id="IPR000683">
    <property type="entry name" value="Gfo/Idh/MocA-like_OxRdtase_N"/>
</dbReference>
<evidence type="ECO:0000313" key="6">
    <source>
        <dbReference type="Proteomes" id="UP000635726"/>
    </source>
</evidence>
<dbReference type="Gene3D" id="3.40.50.720">
    <property type="entry name" value="NAD(P)-binding Rossmann-like Domain"/>
    <property type="match status" value="1"/>
</dbReference>
<dbReference type="SUPFAM" id="SSF51735">
    <property type="entry name" value="NAD(P)-binding Rossmann-fold domains"/>
    <property type="match status" value="1"/>
</dbReference>
<evidence type="ECO:0000259" key="4">
    <source>
        <dbReference type="Pfam" id="PF22725"/>
    </source>
</evidence>
<name>A0A917PCM3_9DEIO</name>
<dbReference type="GO" id="GO:0000166">
    <property type="term" value="F:nucleotide binding"/>
    <property type="evidence" value="ECO:0007669"/>
    <property type="project" value="InterPro"/>
</dbReference>
<proteinExistence type="predicted"/>
<dbReference type="GO" id="GO:0016491">
    <property type="term" value="F:oxidoreductase activity"/>
    <property type="evidence" value="ECO:0007669"/>
    <property type="project" value="UniProtKB-KW"/>
</dbReference>
<accession>A0A917PCM3</accession>
<feature type="domain" description="GFO/IDH/MocA-like oxidoreductase" evidence="4">
    <location>
        <begin position="128"/>
        <end position="260"/>
    </location>
</feature>
<dbReference type="PANTHER" id="PTHR43818:SF11">
    <property type="entry name" value="BCDNA.GH03377"/>
    <property type="match status" value="1"/>
</dbReference>
<comment type="caution">
    <text evidence="5">The sequence shown here is derived from an EMBL/GenBank/DDBJ whole genome shotgun (WGS) entry which is preliminary data.</text>
</comment>
<dbReference type="Pfam" id="PF22725">
    <property type="entry name" value="GFO_IDH_MocA_C3"/>
    <property type="match status" value="1"/>
</dbReference>
<dbReference type="RefSeq" id="WP_188961540.1">
    <property type="nucleotide sequence ID" value="NZ_BMOE01000003.1"/>
</dbReference>
<protein>
    <submittedName>
        <fullName evidence="5">Oxidoreductase</fullName>
    </submittedName>
</protein>
<dbReference type="Gene3D" id="3.30.360.10">
    <property type="entry name" value="Dihydrodipicolinate Reductase, domain 2"/>
    <property type="match status" value="1"/>
</dbReference>
<dbReference type="PANTHER" id="PTHR43818">
    <property type="entry name" value="BCDNA.GH03377"/>
    <property type="match status" value="1"/>
</dbReference>
<dbReference type="InterPro" id="IPR055170">
    <property type="entry name" value="GFO_IDH_MocA-like_dom"/>
</dbReference>
<evidence type="ECO:0000259" key="3">
    <source>
        <dbReference type="Pfam" id="PF01408"/>
    </source>
</evidence>
<gene>
    <name evidence="5" type="ORF">GCM10008939_13860</name>
</gene>
<evidence type="ECO:0000256" key="2">
    <source>
        <dbReference type="SAM" id="MobiDB-lite"/>
    </source>
</evidence>
<evidence type="ECO:0000313" key="5">
    <source>
        <dbReference type="EMBL" id="GGJ70671.1"/>
    </source>
</evidence>
<dbReference type="Proteomes" id="UP000635726">
    <property type="component" value="Unassembled WGS sequence"/>
</dbReference>
<dbReference type="InterPro" id="IPR036291">
    <property type="entry name" value="NAD(P)-bd_dom_sf"/>
</dbReference>